<dbReference type="CDD" id="cd12915">
    <property type="entry name" value="PDC2_DGC_like"/>
    <property type="match status" value="1"/>
</dbReference>
<dbReference type="AlphaFoldDB" id="A0A2G8T8A8"/>
<dbReference type="Gene3D" id="3.30.450.20">
    <property type="entry name" value="PAS domain"/>
    <property type="match status" value="3"/>
</dbReference>
<sequence length="466" mass="51160">MIEISVFSSFRARLLAGFALLIGLLAALLLRKIYSEYNNARAAAFTQTEGFVRAMSAHVTSEMRVVDLSLLRSAEALDDMSSTELRNSGRVRQALANSAGVADANFWVIFLSPSGKGVAASNSLAIAEVSYADRPYFKERAGACDRGLYVGGPEVGRVSKRKLFFLSRAVCAPNGEFLGVVVAPVDARALAAVFSSAMFQPTLSITLLHGDGRLIARAPLFESSFATNLKASPLYRNWTAAPAGSYEARSVVDNENRVFSYRAVDQLPLVIAVGIATRSWVQAIQKDMAVAVEALAIVAIALWFSGRFALRSFRRVELSDATQRLLNDDLASARDESARVARRLRTITDGLPALIAYVDASERYVFHNSFYRNFPEVDVERMLGRSMREALGERLYLSIEKEVKATLDGAHSVFERELFFGASERHLKFNYTPDFDASGSVVGFYIMTVDVTDAKNIEAALRVLSH</sequence>
<dbReference type="SUPFAM" id="SSF55785">
    <property type="entry name" value="PYP-like sensor domain (PAS domain)"/>
    <property type="match status" value="1"/>
</dbReference>
<accession>A0A2G8T8A8</accession>
<keyword evidence="1" id="KW-1133">Transmembrane helix</keyword>
<feature type="domain" description="Histidine kinase-like sensor" evidence="3">
    <location>
        <begin position="193"/>
        <end position="272"/>
    </location>
</feature>
<keyword evidence="1" id="KW-0472">Membrane</keyword>
<dbReference type="InterPro" id="IPR035965">
    <property type="entry name" value="PAS-like_dom_sf"/>
</dbReference>
<reference evidence="4 5" key="1">
    <citation type="submission" date="2017-10" db="EMBL/GenBank/DDBJ databases">
        <title>Massilia psychrophilum sp. nov., a novel purple-pigmented bacterium isolated from Tianshan glacier, Xinjiang Municipality, China.</title>
        <authorList>
            <person name="Wang H."/>
        </authorList>
    </citation>
    <scope>NUCLEOTIDE SEQUENCE [LARGE SCALE GENOMIC DNA]</scope>
    <source>
        <strain evidence="4 5">JCM 30074</strain>
    </source>
</reference>
<dbReference type="InterPro" id="IPR013656">
    <property type="entry name" value="PAS_4"/>
</dbReference>
<proteinExistence type="predicted"/>
<dbReference type="Pfam" id="PF22588">
    <property type="entry name" value="dCache_1_like"/>
    <property type="match status" value="1"/>
</dbReference>
<dbReference type="RefSeq" id="WP_131021913.1">
    <property type="nucleotide sequence ID" value="NZ_JBHLYV010000002.1"/>
</dbReference>
<dbReference type="EMBL" id="PDOC01000071">
    <property type="protein sequence ID" value="PIL41888.1"/>
    <property type="molecule type" value="Genomic_DNA"/>
</dbReference>
<comment type="caution">
    <text evidence="4">The sequence shown here is derived from an EMBL/GenBank/DDBJ whole genome shotgun (WGS) entry which is preliminary data.</text>
</comment>
<evidence type="ECO:0000256" key="1">
    <source>
        <dbReference type="SAM" id="Phobius"/>
    </source>
</evidence>
<evidence type="ECO:0000313" key="5">
    <source>
        <dbReference type="Proteomes" id="UP000230390"/>
    </source>
</evidence>
<gene>
    <name evidence="4" type="ORF">CR105_27310</name>
</gene>
<keyword evidence="1" id="KW-0812">Transmembrane</keyword>
<dbReference type="InterPro" id="IPR054327">
    <property type="entry name" value="His-kinase-like_sensor"/>
</dbReference>
<dbReference type="Pfam" id="PF08448">
    <property type="entry name" value="PAS_4"/>
    <property type="match status" value="1"/>
</dbReference>
<name>A0A2G8T8A8_9BURK</name>
<evidence type="ECO:0000259" key="3">
    <source>
        <dbReference type="Pfam" id="PF22588"/>
    </source>
</evidence>
<evidence type="ECO:0000259" key="2">
    <source>
        <dbReference type="Pfam" id="PF08448"/>
    </source>
</evidence>
<evidence type="ECO:0000313" key="4">
    <source>
        <dbReference type="EMBL" id="PIL41888.1"/>
    </source>
</evidence>
<feature type="domain" description="PAS fold-4" evidence="2">
    <location>
        <begin position="349"/>
        <end position="455"/>
    </location>
</feature>
<dbReference type="Proteomes" id="UP000230390">
    <property type="component" value="Unassembled WGS sequence"/>
</dbReference>
<keyword evidence="5" id="KW-1185">Reference proteome</keyword>
<organism evidence="4 5">
    <name type="scientific">Massilia eurypsychrophila</name>
    <dbReference type="NCBI Taxonomy" id="1485217"/>
    <lineage>
        <taxon>Bacteria</taxon>
        <taxon>Pseudomonadati</taxon>
        <taxon>Pseudomonadota</taxon>
        <taxon>Betaproteobacteria</taxon>
        <taxon>Burkholderiales</taxon>
        <taxon>Oxalobacteraceae</taxon>
        <taxon>Telluria group</taxon>
        <taxon>Massilia</taxon>
    </lineage>
</organism>
<dbReference type="CDD" id="cd12914">
    <property type="entry name" value="PDC1_DGC_like"/>
    <property type="match status" value="1"/>
</dbReference>
<protein>
    <submittedName>
        <fullName evidence="4">Uncharacterized protein</fullName>
    </submittedName>
</protein>
<feature type="transmembrane region" description="Helical" evidence="1">
    <location>
        <begin position="288"/>
        <end position="310"/>
    </location>
</feature>